<keyword evidence="3" id="KW-1185">Reference proteome</keyword>
<protein>
    <recommendedName>
        <fullName evidence="4">Sigma-70, region 4</fullName>
    </recommendedName>
</protein>
<feature type="region of interest" description="Disordered" evidence="1">
    <location>
        <begin position="156"/>
        <end position="187"/>
    </location>
</feature>
<evidence type="ECO:0008006" key="4">
    <source>
        <dbReference type="Google" id="ProtNLM"/>
    </source>
</evidence>
<dbReference type="RefSeq" id="WP_344991643.1">
    <property type="nucleotide sequence ID" value="NZ_BAABFR010000009.1"/>
</dbReference>
<feature type="compositionally biased region" description="Polar residues" evidence="1">
    <location>
        <begin position="178"/>
        <end position="187"/>
    </location>
</feature>
<feature type="region of interest" description="Disordered" evidence="1">
    <location>
        <begin position="1"/>
        <end position="38"/>
    </location>
</feature>
<organism evidence="2 3">
    <name type="scientific">Tsukamurella soli</name>
    <dbReference type="NCBI Taxonomy" id="644556"/>
    <lineage>
        <taxon>Bacteria</taxon>
        <taxon>Bacillati</taxon>
        <taxon>Actinomycetota</taxon>
        <taxon>Actinomycetes</taxon>
        <taxon>Mycobacteriales</taxon>
        <taxon>Tsukamurellaceae</taxon>
        <taxon>Tsukamurella</taxon>
    </lineage>
</organism>
<gene>
    <name evidence="2" type="ORF">GCM10023147_09600</name>
</gene>
<evidence type="ECO:0000256" key="1">
    <source>
        <dbReference type="SAM" id="MobiDB-lite"/>
    </source>
</evidence>
<evidence type="ECO:0000313" key="3">
    <source>
        <dbReference type="Proteomes" id="UP001500635"/>
    </source>
</evidence>
<dbReference type="EMBL" id="BAABFR010000009">
    <property type="protein sequence ID" value="GAA4386397.1"/>
    <property type="molecule type" value="Genomic_DNA"/>
</dbReference>
<accession>A0ABP8J7G7</accession>
<comment type="caution">
    <text evidence="2">The sequence shown here is derived from an EMBL/GenBank/DDBJ whole genome shotgun (WGS) entry which is preliminary data.</text>
</comment>
<name>A0ABP8J7G7_9ACTN</name>
<dbReference type="Proteomes" id="UP001500635">
    <property type="component" value="Unassembled WGS sequence"/>
</dbReference>
<evidence type="ECO:0000313" key="2">
    <source>
        <dbReference type="EMBL" id="GAA4386397.1"/>
    </source>
</evidence>
<sequence length="240" mass="25617">MTDRSGRIGTVTRRGARPSNGYPAPPPRAEPSTSGTADDVTDQQAAAWLDGYRARFEVHRYGSQAWRAARDAVMLELYERYDWTATDLAAWLHVRPDTVRAGISRERARQAEDDRTAVSCAATADEERVAQARDRDDRAHFMCTDPEVAAALVGSGADSATTGGMSTDVPPPTDRTETNMTDPTSTGALTDTERVAVARQTLACLDALIAADDVADTDALAPAVAVLRGVVGPGEDVSKL</sequence>
<reference evidence="3" key="1">
    <citation type="journal article" date="2019" name="Int. J. Syst. Evol. Microbiol.">
        <title>The Global Catalogue of Microorganisms (GCM) 10K type strain sequencing project: providing services to taxonomists for standard genome sequencing and annotation.</title>
        <authorList>
            <consortium name="The Broad Institute Genomics Platform"/>
            <consortium name="The Broad Institute Genome Sequencing Center for Infectious Disease"/>
            <person name="Wu L."/>
            <person name="Ma J."/>
        </authorList>
    </citation>
    <scope>NUCLEOTIDE SEQUENCE [LARGE SCALE GENOMIC DNA]</scope>
    <source>
        <strain evidence="3">JCM 17688</strain>
    </source>
</reference>
<proteinExistence type="predicted"/>